<name>A0A923MG85_9FIRM</name>
<dbReference type="Pfam" id="PF06378">
    <property type="entry name" value="SSAP_Sak"/>
    <property type="match status" value="1"/>
</dbReference>
<comment type="caution">
    <text evidence="2">The sequence shown here is derived from an EMBL/GenBank/DDBJ whole genome shotgun (WGS) entry which is preliminary data.</text>
</comment>
<dbReference type="Proteomes" id="UP000620327">
    <property type="component" value="Unassembled WGS sequence"/>
</dbReference>
<organism evidence="2 3">
    <name type="scientific">Dysosmobacter segnis</name>
    <dbReference type="NCBI Taxonomy" id="2763042"/>
    <lineage>
        <taxon>Bacteria</taxon>
        <taxon>Bacillati</taxon>
        <taxon>Bacillota</taxon>
        <taxon>Clostridia</taxon>
        <taxon>Eubacteriales</taxon>
        <taxon>Oscillospiraceae</taxon>
        <taxon>Dysosmobacter</taxon>
    </lineage>
</organism>
<feature type="domain" description="SSAP RNA binding" evidence="1">
    <location>
        <begin position="5"/>
        <end position="146"/>
    </location>
</feature>
<proteinExistence type="predicted"/>
<dbReference type="InterPro" id="IPR009425">
    <property type="entry name" value="DSRM_SSAP"/>
</dbReference>
<dbReference type="RefSeq" id="WP_187013840.1">
    <property type="nucleotide sequence ID" value="NZ_JACOQI010000002.1"/>
</dbReference>
<reference evidence="2" key="1">
    <citation type="submission" date="2020-08" db="EMBL/GenBank/DDBJ databases">
        <title>Genome public.</title>
        <authorList>
            <person name="Liu C."/>
            <person name="Sun Q."/>
        </authorList>
    </citation>
    <scope>NUCLEOTIDE SEQUENCE</scope>
    <source>
        <strain evidence="2">BX15</strain>
    </source>
</reference>
<gene>
    <name evidence="2" type="ORF">H8Z83_04060</name>
</gene>
<evidence type="ECO:0000313" key="3">
    <source>
        <dbReference type="Proteomes" id="UP000620327"/>
    </source>
</evidence>
<dbReference type="AlphaFoldDB" id="A0A923MG85"/>
<sequence>MEKSVFQILNEYDITEHLKKKDKIVYLPWSKAWMIVKSLFPSAKFTINKAADGCIYHTDGKTAWVEVSITINDQTETESLAVMDFRNKSIPIDTITSADAEKSIKRCLVKCAALHGLGLSLWTGEELSSAARKKKEDDLDDVKQEILSVVAGKLEAGVSKDTIYKAIESVAGVKNPNAIKDIATAQKVVEQIKKLEVKHNA</sequence>
<evidence type="ECO:0000259" key="1">
    <source>
        <dbReference type="Pfam" id="PF06378"/>
    </source>
</evidence>
<protein>
    <submittedName>
        <fullName evidence="2">DUF1071 domain-containing protein</fullName>
    </submittedName>
</protein>
<keyword evidence="3" id="KW-1185">Reference proteome</keyword>
<dbReference type="EMBL" id="JACOQI010000002">
    <property type="protein sequence ID" value="MBC5769495.1"/>
    <property type="molecule type" value="Genomic_DNA"/>
</dbReference>
<evidence type="ECO:0000313" key="2">
    <source>
        <dbReference type="EMBL" id="MBC5769495.1"/>
    </source>
</evidence>
<accession>A0A923MG85</accession>